<dbReference type="EMBL" id="GBRH01190560">
    <property type="protein sequence ID" value="JAE07336.1"/>
    <property type="molecule type" value="Transcribed_RNA"/>
</dbReference>
<organism evidence="1">
    <name type="scientific">Arundo donax</name>
    <name type="common">Giant reed</name>
    <name type="synonym">Donax arundinaceus</name>
    <dbReference type="NCBI Taxonomy" id="35708"/>
    <lineage>
        <taxon>Eukaryota</taxon>
        <taxon>Viridiplantae</taxon>
        <taxon>Streptophyta</taxon>
        <taxon>Embryophyta</taxon>
        <taxon>Tracheophyta</taxon>
        <taxon>Spermatophyta</taxon>
        <taxon>Magnoliopsida</taxon>
        <taxon>Liliopsida</taxon>
        <taxon>Poales</taxon>
        <taxon>Poaceae</taxon>
        <taxon>PACMAD clade</taxon>
        <taxon>Arundinoideae</taxon>
        <taxon>Arundineae</taxon>
        <taxon>Arundo</taxon>
    </lineage>
</organism>
<sequence length="39" mass="4671">MKSRARNDFFRVARNDFWLGRNGHEEKMMGDLRGAWLTT</sequence>
<evidence type="ECO:0000313" key="1">
    <source>
        <dbReference type="EMBL" id="JAE07336.1"/>
    </source>
</evidence>
<reference evidence="1" key="2">
    <citation type="journal article" date="2015" name="Data Brief">
        <title>Shoot transcriptome of the giant reed, Arundo donax.</title>
        <authorList>
            <person name="Barrero R.A."/>
            <person name="Guerrero F.D."/>
            <person name="Moolhuijzen P."/>
            <person name="Goolsby J.A."/>
            <person name="Tidwell J."/>
            <person name="Bellgard S.E."/>
            <person name="Bellgard M.I."/>
        </authorList>
    </citation>
    <scope>NUCLEOTIDE SEQUENCE</scope>
    <source>
        <tissue evidence="1">Shoot tissue taken approximately 20 cm above the soil surface</tissue>
    </source>
</reference>
<reference evidence="1" key="1">
    <citation type="submission" date="2014-09" db="EMBL/GenBank/DDBJ databases">
        <authorList>
            <person name="Magalhaes I.L.F."/>
            <person name="Oliveira U."/>
            <person name="Santos F.R."/>
            <person name="Vidigal T.H.D.A."/>
            <person name="Brescovit A.D."/>
            <person name="Santos A.J."/>
        </authorList>
    </citation>
    <scope>NUCLEOTIDE SEQUENCE</scope>
    <source>
        <tissue evidence="1">Shoot tissue taken approximately 20 cm above the soil surface</tissue>
    </source>
</reference>
<dbReference type="AlphaFoldDB" id="A0A0A9FB11"/>
<protein>
    <submittedName>
        <fullName evidence="1">Uncharacterized protein</fullName>
    </submittedName>
</protein>
<name>A0A0A9FB11_ARUDO</name>
<proteinExistence type="predicted"/>
<accession>A0A0A9FB11</accession>